<dbReference type="EMBL" id="AP015039">
    <property type="protein sequence ID" value="BAT90385.1"/>
    <property type="molecule type" value="Genomic_DNA"/>
</dbReference>
<keyword evidence="2" id="KW-1185">Reference proteome</keyword>
<name>A0A0S3SBY4_PHAAN</name>
<protein>
    <submittedName>
        <fullName evidence="1">Uncharacterized protein</fullName>
    </submittedName>
</protein>
<gene>
    <name evidence="1" type="primary">Vigan.06G162300</name>
    <name evidence="1" type="ORF">VIGAN_06162300</name>
</gene>
<evidence type="ECO:0000313" key="2">
    <source>
        <dbReference type="Proteomes" id="UP000291084"/>
    </source>
</evidence>
<accession>A0A0S3SBY4</accession>
<organism evidence="1 2">
    <name type="scientific">Vigna angularis var. angularis</name>
    <dbReference type="NCBI Taxonomy" id="157739"/>
    <lineage>
        <taxon>Eukaryota</taxon>
        <taxon>Viridiplantae</taxon>
        <taxon>Streptophyta</taxon>
        <taxon>Embryophyta</taxon>
        <taxon>Tracheophyta</taxon>
        <taxon>Spermatophyta</taxon>
        <taxon>Magnoliopsida</taxon>
        <taxon>eudicotyledons</taxon>
        <taxon>Gunneridae</taxon>
        <taxon>Pentapetalae</taxon>
        <taxon>rosids</taxon>
        <taxon>fabids</taxon>
        <taxon>Fabales</taxon>
        <taxon>Fabaceae</taxon>
        <taxon>Papilionoideae</taxon>
        <taxon>50 kb inversion clade</taxon>
        <taxon>NPAAA clade</taxon>
        <taxon>indigoferoid/millettioid clade</taxon>
        <taxon>Phaseoleae</taxon>
        <taxon>Vigna</taxon>
    </lineage>
</organism>
<evidence type="ECO:0000313" key="1">
    <source>
        <dbReference type="EMBL" id="BAT90385.1"/>
    </source>
</evidence>
<reference evidence="1 2" key="1">
    <citation type="journal article" date="2015" name="Sci. Rep.">
        <title>The power of single molecule real-time sequencing technology in the de novo assembly of a eukaryotic genome.</title>
        <authorList>
            <person name="Sakai H."/>
            <person name="Naito K."/>
            <person name="Ogiso-Tanaka E."/>
            <person name="Takahashi Y."/>
            <person name="Iseki K."/>
            <person name="Muto C."/>
            <person name="Satou K."/>
            <person name="Teruya K."/>
            <person name="Shiroma A."/>
            <person name="Shimoji M."/>
            <person name="Hirano T."/>
            <person name="Itoh T."/>
            <person name="Kaga A."/>
            <person name="Tomooka N."/>
        </authorList>
    </citation>
    <scope>NUCLEOTIDE SEQUENCE [LARGE SCALE GENOMIC DNA]</scope>
    <source>
        <strain evidence="2">cv. Shumari</strain>
    </source>
</reference>
<proteinExistence type="predicted"/>
<dbReference type="Proteomes" id="UP000291084">
    <property type="component" value="Chromosome 6"/>
</dbReference>
<feature type="non-terminal residue" evidence="1">
    <location>
        <position position="1"/>
    </location>
</feature>
<sequence length="179" mass="21563">PFCFSYFSCIYGFIPLNAQISSFISLTPISTVLMASGCPPFYPLHRITVLLRHLRQSTWLTHLHRYHPHPQSRNQVERLFRHIDQLQDYITRHRLLPTVPSHRPRRAPSHHNNNGHVLHLNNHHFVDLRRTHQHQLRESLTRIRHCIRPLRQYLVFYQPDQLIRYHQSMNILDIFTTHL</sequence>
<dbReference type="OrthoDB" id="1389947at2759"/>
<dbReference type="AlphaFoldDB" id="A0A0S3SBY4"/>